<protein>
    <submittedName>
        <fullName evidence="9">DUF421 domain-containing protein</fullName>
    </submittedName>
</protein>
<evidence type="ECO:0000256" key="1">
    <source>
        <dbReference type="ARBA" id="ARBA00004651"/>
    </source>
</evidence>
<comment type="caution">
    <text evidence="9">The sequence shown here is derived from an EMBL/GenBank/DDBJ whole genome shotgun (WGS) entry which is preliminary data.</text>
</comment>
<keyword evidence="10" id="KW-1185">Reference proteome</keyword>
<dbReference type="InterPro" id="IPR023090">
    <property type="entry name" value="UPF0702_alpha/beta_dom_sf"/>
</dbReference>
<evidence type="ECO:0000256" key="5">
    <source>
        <dbReference type="ARBA" id="ARBA00022989"/>
    </source>
</evidence>
<dbReference type="Pfam" id="PF04239">
    <property type="entry name" value="DUF421"/>
    <property type="match status" value="1"/>
</dbReference>
<feature type="domain" description="YetF C-terminal" evidence="7">
    <location>
        <begin position="80"/>
        <end position="145"/>
    </location>
</feature>
<dbReference type="AlphaFoldDB" id="A0A6N9YNK7"/>
<comment type="subcellular location">
    <subcellularLocation>
        <location evidence="1">Cell membrane</location>
        <topology evidence="1">Multi-pass membrane protein</topology>
    </subcellularLocation>
</comment>
<evidence type="ECO:0000256" key="4">
    <source>
        <dbReference type="ARBA" id="ARBA00022692"/>
    </source>
</evidence>
<dbReference type="Proteomes" id="UP000469185">
    <property type="component" value="Unassembled WGS sequence"/>
</dbReference>
<dbReference type="EMBL" id="JAAGOB010000007">
    <property type="protein sequence ID" value="NED96552.1"/>
    <property type="molecule type" value="Genomic_DNA"/>
</dbReference>
<gene>
    <name evidence="9" type="ORF">G1H11_14675</name>
</gene>
<feature type="domain" description="YetF-like N-terminal transmembrane" evidence="8">
    <location>
        <begin position="11"/>
        <end position="64"/>
    </location>
</feature>
<keyword evidence="5" id="KW-1133">Transmembrane helix</keyword>
<dbReference type="InterPro" id="IPR007353">
    <property type="entry name" value="DUF421"/>
</dbReference>
<reference evidence="9 10" key="1">
    <citation type="submission" date="2020-02" db="EMBL/GenBank/DDBJ databases">
        <authorList>
            <person name="Li X.-J."/>
            <person name="Feng X.-M."/>
        </authorList>
    </citation>
    <scope>NUCLEOTIDE SEQUENCE [LARGE SCALE GENOMIC DNA]</scope>
    <source>
        <strain evidence="9 10">CGMCC 4.7225</strain>
    </source>
</reference>
<sequence length="146" mass="16192">MDLIARALAVYLVLMLLFRITGKRSLAQVSTFDFVLLLVVGEATQQALLGDDFSITTAAIVIATLLVVDRGADYLGYTFPKLGRAMESVPLILMNDGELLRDRMRRVQITEEDILASARERHGIERLDQVKYAVLEQSGGISVIPR</sequence>
<evidence type="ECO:0000256" key="3">
    <source>
        <dbReference type="ARBA" id="ARBA00022475"/>
    </source>
</evidence>
<proteinExistence type="inferred from homology"/>
<dbReference type="Gene3D" id="3.30.240.20">
    <property type="entry name" value="bsu07140 like domains"/>
    <property type="match status" value="1"/>
</dbReference>
<dbReference type="RefSeq" id="WP_163819333.1">
    <property type="nucleotide sequence ID" value="NZ_JAAGOB010000007.1"/>
</dbReference>
<dbReference type="PANTHER" id="PTHR34582">
    <property type="entry name" value="UPF0702 TRANSMEMBRANE PROTEIN YCAP"/>
    <property type="match status" value="1"/>
</dbReference>
<keyword evidence="3" id="KW-1003">Cell membrane</keyword>
<name>A0A6N9YNK7_9ACTN</name>
<dbReference type="GO" id="GO:0005886">
    <property type="term" value="C:plasma membrane"/>
    <property type="evidence" value="ECO:0007669"/>
    <property type="project" value="UniProtKB-SubCell"/>
</dbReference>
<dbReference type="InterPro" id="IPR048454">
    <property type="entry name" value="YetF_N"/>
</dbReference>
<accession>A0A6N9YNK7</accession>
<dbReference type="Pfam" id="PF20730">
    <property type="entry name" value="YetF_N"/>
    <property type="match status" value="1"/>
</dbReference>
<evidence type="ECO:0000259" key="8">
    <source>
        <dbReference type="Pfam" id="PF20730"/>
    </source>
</evidence>
<evidence type="ECO:0000313" key="10">
    <source>
        <dbReference type="Proteomes" id="UP000469185"/>
    </source>
</evidence>
<evidence type="ECO:0000259" key="7">
    <source>
        <dbReference type="Pfam" id="PF04239"/>
    </source>
</evidence>
<organism evidence="9 10">
    <name type="scientific">Phytoactinopolyspora alkaliphila</name>
    <dbReference type="NCBI Taxonomy" id="1783498"/>
    <lineage>
        <taxon>Bacteria</taxon>
        <taxon>Bacillati</taxon>
        <taxon>Actinomycetota</taxon>
        <taxon>Actinomycetes</taxon>
        <taxon>Jiangellales</taxon>
        <taxon>Jiangellaceae</taxon>
        <taxon>Phytoactinopolyspora</taxon>
    </lineage>
</organism>
<dbReference type="PANTHER" id="PTHR34582:SF6">
    <property type="entry name" value="UPF0702 TRANSMEMBRANE PROTEIN YCAP"/>
    <property type="match status" value="1"/>
</dbReference>
<evidence type="ECO:0000313" key="9">
    <source>
        <dbReference type="EMBL" id="NED96552.1"/>
    </source>
</evidence>
<evidence type="ECO:0000256" key="2">
    <source>
        <dbReference type="ARBA" id="ARBA00006448"/>
    </source>
</evidence>
<comment type="similarity">
    <text evidence="2">Belongs to the UPF0702 family.</text>
</comment>
<evidence type="ECO:0000256" key="6">
    <source>
        <dbReference type="ARBA" id="ARBA00023136"/>
    </source>
</evidence>
<keyword evidence="4" id="KW-0812">Transmembrane</keyword>
<keyword evidence="6" id="KW-0472">Membrane</keyword>